<evidence type="ECO:0000256" key="2">
    <source>
        <dbReference type="ARBA" id="ARBA00022730"/>
    </source>
</evidence>
<dbReference type="InterPro" id="IPR043164">
    <property type="entry name" value="Ribosomal_uL10-like_insert_sf"/>
</dbReference>
<dbReference type="InterPro" id="IPR050323">
    <property type="entry name" value="Ribosomal_protein_uL10"/>
</dbReference>
<keyword evidence="4 6" id="KW-0689">Ribosomal protein</keyword>
<dbReference type="InterPro" id="IPR040637">
    <property type="entry name" value="Ribosomal_uL10-like_insert"/>
</dbReference>
<dbReference type="SUPFAM" id="SSF160369">
    <property type="entry name" value="Ribosomal protein L10-like"/>
    <property type="match status" value="1"/>
</dbReference>
<dbReference type="InterPro" id="IPR043141">
    <property type="entry name" value="Ribosomal_uL10-like_sf"/>
</dbReference>
<evidence type="ECO:0000256" key="6">
    <source>
        <dbReference type="HAMAP-Rule" id="MF_00280"/>
    </source>
</evidence>
<evidence type="ECO:0000256" key="1">
    <source>
        <dbReference type="ARBA" id="ARBA00008889"/>
    </source>
</evidence>
<evidence type="ECO:0000256" key="3">
    <source>
        <dbReference type="ARBA" id="ARBA00022884"/>
    </source>
</evidence>
<evidence type="ECO:0000256" key="4">
    <source>
        <dbReference type="ARBA" id="ARBA00022980"/>
    </source>
</evidence>
<feature type="domain" description="Large ribosomal subunit protein uL10-like insertion" evidence="8">
    <location>
        <begin position="135"/>
        <end position="205"/>
    </location>
</feature>
<dbReference type="Gene3D" id="6.10.140.760">
    <property type="match status" value="1"/>
</dbReference>
<dbReference type="NCBIfam" id="NF003095">
    <property type="entry name" value="PRK04019.1-1"/>
    <property type="match status" value="1"/>
</dbReference>
<name>A0A7J3I982_9CREN</name>
<gene>
    <name evidence="6" type="primary">rpl10</name>
    <name evidence="6" type="synonym">rplP0</name>
    <name evidence="9" type="ORF">ENT87_07225</name>
    <name evidence="10" type="ORF">ENU30_05290</name>
</gene>
<dbReference type="Pfam" id="PF17777">
    <property type="entry name" value="RL10P_insert"/>
    <property type="match status" value="1"/>
</dbReference>
<evidence type="ECO:0000256" key="5">
    <source>
        <dbReference type="ARBA" id="ARBA00023274"/>
    </source>
</evidence>
<comment type="subunit">
    <text evidence="6">Part of the 50S ribosomal subunit. Forms part of the ribosomal stalk which helps the ribosome interact with GTP-bound translation factors. Forms a heptameric L10(L12)2(L12)2(L12)2 complex, where L10 forms an elongated spine to which the L12 dimers bind in a sequential fashion.</text>
</comment>
<dbReference type="PANTHER" id="PTHR45699">
    <property type="entry name" value="60S ACIDIC RIBOSOMAL PROTEIN P0"/>
    <property type="match status" value="1"/>
</dbReference>
<keyword evidence="5 6" id="KW-0687">Ribonucleoprotein</keyword>
<proteinExistence type="inferred from homology"/>
<dbReference type="GO" id="GO:0000027">
    <property type="term" value="P:ribosomal large subunit assembly"/>
    <property type="evidence" value="ECO:0007669"/>
    <property type="project" value="TreeGrafter"/>
</dbReference>
<evidence type="ECO:0000259" key="8">
    <source>
        <dbReference type="Pfam" id="PF17777"/>
    </source>
</evidence>
<dbReference type="Gene3D" id="3.90.105.20">
    <property type="match status" value="1"/>
</dbReference>
<evidence type="ECO:0000313" key="9">
    <source>
        <dbReference type="EMBL" id="HGN37318.1"/>
    </source>
</evidence>
<evidence type="ECO:0000256" key="7">
    <source>
        <dbReference type="SAM" id="MobiDB-lite"/>
    </source>
</evidence>
<dbReference type="AlphaFoldDB" id="A0A7J3I982"/>
<comment type="similarity">
    <text evidence="1 6">Belongs to the universal ribosomal protein uL10 family.</text>
</comment>
<dbReference type="Gene3D" id="3.30.70.1730">
    <property type="match status" value="1"/>
</dbReference>
<dbReference type="GO" id="GO:0003735">
    <property type="term" value="F:structural constituent of ribosome"/>
    <property type="evidence" value="ECO:0007669"/>
    <property type="project" value="TreeGrafter"/>
</dbReference>
<dbReference type="Pfam" id="PF00466">
    <property type="entry name" value="Ribosomal_L10"/>
    <property type="match status" value="1"/>
</dbReference>
<keyword evidence="2 6" id="KW-0699">rRNA-binding</keyword>
<dbReference type="PANTHER" id="PTHR45699:SF3">
    <property type="entry name" value="LARGE RIBOSOMAL SUBUNIT PROTEIN UL10"/>
    <property type="match status" value="1"/>
</dbReference>
<feature type="compositionally biased region" description="Low complexity" evidence="7">
    <location>
        <begin position="321"/>
        <end position="335"/>
    </location>
</feature>
<reference evidence="9" key="1">
    <citation type="journal article" date="2020" name="mSystems">
        <title>Genome- and Community-Level Interaction Insights into Carbon Utilization and Element Cycling Functions of Hydrothermarchaeota in Hydrothermal Sediment.</title>
        <authorList>
            <person name="Zhou Z."/>
            <person name="Liu Y."/>
            <person name="Xu W."/>
            <person name="Pan J."/>
            <person name="Luo Z.H."/>
            <person name="Li M."/>
        </authorList>
    </citation>
    <scope>NUCLEOTIDE SEQUENCE [LARGE SCALE GENOMIC DNA]</scope>
    <source>
        <strain evidence="9">SpSt-618</strain>
        <strain evidence="10">SpSt-657</strain>
    </source>
</reference>
<dbReference type="EMBL" id="DTAI01000216">
    <property type="protein sequence ID" value="HGN37318.1"/>
    <property type="molecule type" value="Genomic_DNA"/>
</dbReference>
<keyword evidence="3 6" id="KW-0694">RNA-binding</keyword>
<sequence length="361" mass="40100">MGVKAGIEKKFEKLLKAYKLVSQSSESTYSKARLEKRKLVEEAKKYLSNYRTLVLLDMQGVPARFGAYIRKRLDGIGIVKMFKGRLLHIAMREMGLKNVDEFSKYLTGQNLAIFTNLNSFEVFLLLSRISMPVKARIGEKIDSEIRVPPMKTDLKPGPIMSLFGKLKVPIQVRDGVIWIAKEAVIARPGDVVTPELASVFARLGIEPRFIKPNVKVVYEDGLVLTPDKLVIDIDGIKQEIGRCILDAFNLASEIVVPHPDVAKLSIAKAYSRALRIAAEAGFVSRETAQIVFTLAVSRALAMATALSQKVPDLIQQLPVTTPQQQPTVQQPQQEVAESEKEEKKEEALEEQLAEGLSALFG</sequence>
<feature type="compositionally biased region" description="Basic and acidic residues" evidence="7">
    <location>
        <begin position="337"/>
        <end position="346"/>
    </location>
</feature>
<feature type="region of interest" description="Disordered" evidence="7">
    <location>
        <begin position="321"/>
        <end position="348"/>
    </location>
</feature>
<dbReference type="InterPro" id="IPR022909">
    <property type="entry name" value="Ribosomal_uL10_arc"/>
</dbReference>
<evidence type="ECO:0000313" key="10">
    <source>
        <dbReference type="EMBL" id="HGQ18370.1"/>
    </source>
</evidence>
<dbReference type="EMBL" id="DTBZ01000099">
    <property type="protein sequence ID" value="HGQ18370.1"/>
    <property type="molecule type" value="Genomic_DNA"/>
</dbReference>
<dbReference type="GO" id="GO:0022625">
    <property type="term" value="C:cytosolic large ribosomal subunit"/>
    <property type="evidence" value="ECO:0007669"/>
    <property type="project" value="TreeGrafter"/>
</dbReference>
<dbReference type="GO" id="GO:0070180">
    <property type="term" value="F:large ribosomal subunit rRNA binding"/>
    <property type="evidence" value="ECO:0007669"/>
    <property type="project" value="UniProtKB-UniRule"/>
</dbReference>
<organism evidence="9">
    <name type="scientific">Ignisphaera aggregans</name>
    <dbReference type="NCBI Taxonomy" id="334771"/>
    <lineage>
        <taxon>Archaea</taxon>
        <taxon>Thermoproteota</taxon>
        <taxon>Thermoprotei</taxon>
        <taxon>Desulfurococcales</taxon>
        <taxon>Desulfurococcaceae</taxon>
        <taxon>Ignisphaera</taxon>
    </lineage>
</organism>
<comment type="caution">
    <text evidence="9">The sequence shown here is derived from an EMBL/GenBank/DDBJ whole genome shotgun (WGS) entry which is preliminary data.</text>
</comment>
<accession>A0A7J3I982</accession>
<dbReference type="InterPro" id="IPR001790">
    <property type="entry name" value="Ribosomal_uL10"/>
</dbReference>
<protein>
    <recommendedName>
        <fullName evidence="6">Large ribosomal subunit protein uL10</fullName>
    </recommendedName>
    <alternativeName>
        <fullName evidence="6">Acidic ribosomal protein P0 homolog</fullName>
    </alternativeName>
</protein>
<dbReference type="HAMAP" id="MF_00280">
    <property type="entry name" value="Ribosomal_uL10_arch"/>
    <property type="match status" value="1"/>
</dbReference>
<dbReference type="GO" id="GO:0002181">
    <property type="term" value="P:cytoplasmic translation"/>
    <property type="evidence" value="ECO:0007669"/>
    <property type="project" value="TreeGrafter"/>
</dbReference>
<comment type="function">
    <text evidence="6">Forms part of the ribosomal stalk, playing a central role in the interaction of the ribosome with GTP-bound translation factors.</text>
</comment>